<comment type="caution">
    <text evidence="2">The sequence shown here is derived from an EMBL/GenBank/DDBJ whole genome shotgun (WGS) entry which is preliminary data.</text>
</comment>
<dbReference type="Proteomes" id="UP000824469">
    <property type="component" value="Unassembled WGS sequence"/>
</dbReference>
<proteinExistence type="predicted"/>
<name>A0AA38FRN1_TAXCH</name>
<dbReference type="AlphaFoldDB" id="A0AA38FRN1"/>
<reference evidence="2 3" key="1">
    <citation type="journal article" date="2021" name="Nat. Plants">
        <title>The Taxus genome provides insights into paclitaxel biosynthesis.</title>
        <authorList>
            <person name="Xiong X."/>
            <person name="Gou J."/>
            <person name="Liao Q."/>
            <person name="Li Y."/>
            <person name="Zhou Q."/>
            <person name="Bi G."/>
            <person name="Li C."/>
            <person name="Du R."/>
            <person name="Wang X."/>
            <person name="Sun T."/>
            <person name="Guo L."/>
            <person name="Liang H."/>
            <person name="Lu P."/>
            <person name="Wu Y."/>
            <person name="Zhang Z."/>
            <person name="Ro D.K."/>
            <person name="Shang Y."/>
            <person name="Huang S."/>
            <person name="Yan J."/>
        </authorList>
    </citation>
    <scope>NUCLEOTIDE SEQUENCE [LARGE SCALE GENOMIC DNA]</scope>
    <source>
        <strain evidence="2">Ta-2019</strain>
    </source>
</reference>
<evidence type="ECO:0000313" key="3">
    <source>
        <dbReference type="Proteomes" id="UP000824469"/>
    </source>
</evidence>
<evidence type="ECO:0000256" key="1">
    <source>
        <dbReference type="SAM" id="MobiDB-lite"/>
    </source>
</evidence>
<feature type="non-terminal residue" evidence="2">
    <location>
        <position position="1"/>
    </location>
</feature>
<sequence length="52" mass="6123">ELDKKDAEEVACDGDRTHEEEPKDEIIQADEEMCVMHKEVSKVDEEHEEEHE</sequence>
<dbReference type="EMBL" id="JAHRHJ020000007">
    <property type="protein sequence ID" value="KAH9308468.1"/>
    <property type="molecule type" value="Genomic_DNA"/>
</dbReference>
<organism evidence="2 3">
    <name type="scientific">Taxus chinensis</name>
    <name type="common">Chinese yew</name>
    <name type="synonym">Taxus wallichiana var. chinensis</name>
    <dbReference type="NCBI Taxonomy" id="29808"/>
    <lineage>
        <taxon>Eukaryota</taxon>
        <taxon>Viridiplantae</taxon>
        <taxon>Streptophyta</taxon>
        <taxon>Embryophyta</taxon>
        <taxon>Tracheophyta</taxon>
        <taxon>Spermatophyta</taxon>
        <taxon>Pinopsida</taxon>
        <taxon>Pinidae</taxon>
        <taxon>Conifers II</taxon>
        <taxon>Cupressales</taxon>
        <taxon>Taxaceae</taxon>
        <taxon>Taxus</taxon>
    </lineage>
</organism>
<keyword evidence="3" id="KW-1185">Reference proteome</keyword>
<accession>A0AA38FRN1</accession>
<gene>
    <name evidence="2" type="ORF">KI387_036379</name>
</gene>
<evidence type="ECO:0000313" key="2">
    <source>
        <dbReference type="EMBL" id="KAH9308468.1"/>
    </source>
</evidence>
<feature type="non-terminal residue" evidence="2">
    <location>
        <position position="52"/>
    </location>
</feature>
<feature type="region of interest" description="Disordered" evidence="1">
    <location>
        <begin position="1"/>
        <end position="22"/>
    </location>
</feature>
<protein>
    <submittedName>
        <fullName evidence="2">Uncharacterized protein</fullName>
    </submittedName>
</protein>